<reference evidence="1 2" key="1">
    <citation type="submission" date="2015-02" db="EMBL/GenBank/DDBJ databases">
        <title>Genome Sequencing of Rickettsiales.</title>
        <authorList>
            <person name="Daugherty S.C."/>
            <person name="Su Q."/>
            <person name="Abolude K."/>
            <person name="Beier-Sexton M."/>
            <person name="Carlyon J.A."/>
            <person name="Carter R."/>
            <person name="Day N.P."/>
            <person name="Dumler S.J."/>
            <person name="Dyachenko V."/>
            <person name="Godinez A."/>
            <person name="Kurtti T.J."/>
            <person name="Lichay M."/>
            <person name="Mullins K.E."/>
            <person name="Ott S."/>
            <person name="Pappas-Brown V."/>
            <person name="Paris D.H."/>
            <person name="Patel P."/>
            <person name="Richards A.L."/>
            <person name="Sadzewicz L."/>
            <person name="Sears K."/>
            <person name="Seidman D."/>
            <person name="Sengamalay N."/>
            <person name="Stenos J."/>
            <person name="Tallon L.J."/>
            <person name="Vincent G."/>
            <person name="Fraser C.M."/>
            <person name="Munderloh U."/>
            <person name="Dunning-Hotopp J.C."/>
        </authorList>
    </citation>
    <scope>NUCLEOTIDE SEQUENCE [LARGE SCALE GENOMIC DNA]</scope>
    <source>
        <strain evidence="1 2">RAC413</strain>
    </source>
</reference>
<dbReference type="EMBL" id="LANX01000001">
    <property type="protein sequence ID" value="KJV69238.1"/>
    <property type="molecule type" value="Genomic_DNA"/>
</dbReference>
<dbReference type="AlphaFoldDB" id="A0A0F3NMF0"/>
<dbReference type="RefSeq" id="WP_045808994.1">
    <property type="nucleotide sequence ID" value="NZ_LANX01000001.1"/>
</dbReference>
<gene>
    <name evidence="1" type="ORF">NLO413_0619</name>
</gene>
<protein>
    <submittedName>
        <fullName evidence="1">Uncharacterized protein</fullName>
    </submittedName>
</protein>
<keyword evidence="2" id="KW-1185">Reference proteome</keyword>
<accession>A0A0F3NMF0</accession>
<dbReference type="Proteomes" id="UP000033562">
    <property type="component" value="Unassembled WGS sequence"/>
</dbReference>
<sequence length="643" mass="74379">MNTFNPYTKKLMQIEMGNYLNNKNNYEAYVTDHNNNSLTFPTSYYSYKKNTNTLFYTDFNNSYALRIPPNYQFLKVIQNNNTYSLSLCDINGKTFNKEDLIQTSNEEQDLEIKPSTNNPSNIPDNINIANIIPILKQNINLEEYYNQNRENLPSFFLSKLNNSTETSVHIFKLPLYNEQNHLDPSQSIGILNNEAAFFARDNNTHAKDYPYYFRYINADFQYIDEDNDPLLKIYAPPYVDANLLLTAENAALMDNPIYLIVDNGQFYFSNEQEGNTIIDDEFAIKILKQVNLIESPIQDHDNIQIQGKFTFKITKGKEIDNYYHGTVSKVNIALENTEIPLTSFYDTDHIFFNGLYFCHLREDNSKIMDISFDKQLDANVVIKKLILLDPIYVTSSNNNHDAESYLLINNTKISNIEPLTTLLSNNLKTYLPPNYSSTNDQLYYNTPNNNIINNLSNNTSNSTLENNTLNDMLSSTNNTNLQSNSITHAHYNNQNVQNNTESNYNPTLITNNMTTEQSHTFKDHANEEKHYNITSNTINHHNKDTHNILLGKRLDNNSHELIIKASYDEISTFYTNAINKYEKQEYTYNDVMTLFNYIVKNLPCENEGSIIKDSHIDSNNHIFINNNDFGSISNLETMFCPIV</sequence>
<organism evidence="1 2">
    <name type="scientific">Candidatus Neoehrlichia procyonis str. RAC413</name>
    <dbReference type="NCBI Taxonomy" id="1359163"/>
    <lineage>
        <taxon>Bacteria</taxon>
        <taxon>Pseudomonadati</taxon>
        <taxon>Pseudomonadota</taxon>
        <taxon>Alphaproteobacteria</taxon>
        <taxon>Rickettsiales</taxon>
        <taxon>Anaplasmataceae</taxon>
        <taxon>Candidatus Neoehrlichia</taxon>
    </lineage>
</organism>
<evidence type="ECO:0000313" key="1">
    <source>
        <dbReference type="EMBL" id="KJV69238.1"/>
    </source>
</evidence>
<comment type="caution">
    <text evidence="1">The sequence shown here is derived from an EMBL/GenBank/DDBJ whole genome shotgun (WGS) entry which is preliminary data.</text>
</comment>
<dbReference type="OrthoDB" id="7163264at2"/>
<name>A0A0F3NMF0_9RICK</name>
<evidence type="ECO:0000313" key="2">
    <source>
        <dbReference type="Proteomes" id="UP000033562"/>
    </source>
</evidence>
<proteinExistence type="predicted"/>